<evidence type="ECO:0000313" key="2">
    <source>
        <dbReference type="EMBL" id="KIX92203.1"/>
    </source>
</evidence>
<evidence type="ECO:0000313" key="3">
    <source>
        <dbReference type="Proteomes" id="UP000053411"/>
    </source>
</evidence>
<feature type="region of interest" description="Disordered" evidence="1">
    <location>
        <begin position="71"/>
        <end position="105"/>
    </location>
</feature>
<dbReference type="STRING" id="1442371.A0A0D2K781"/>
<name>A0A0D2K781_9EURO</name>
<keyword evidence="3" id="KW-1185">Reference proteome</keyword>
<dbReference type="Proteomes" id="UP000053411">
    <property type="component" value="Unassembled WGS sequence"/>
</dbReference>
<accession>A0A0D2K781</accession>
<dbReference type="PANTHER" id="PTHR21521:SF0">
    <property type="entry name" value="AMUN, ISOFORM A"/>
    <property type="match status" value="1"/>
</dbReference>
<feature type="compositionally biased region" description="Basic and acidic residues" evidence="1">
    <location>
        <begin position="73"/>
        <end position="83"/>
    </location>
</feature>
<dbReference type="VEuPathDB" id="FungiDB:Z520_12084"/>
<protein>
    <recommendedName>
        <fullName evidence="4">ADA HAT complex component 1</fullName>
    </recommendedName>
</protein>
<dbReference type="AlphaFoldDB" id="A0A0D2K781"/>
<dbReference type="GeneID" id="27717830"/>
<dbReference type="OrthoDB" id="8249012at2759"/>
<reference evidence="2 3" key="1">
    <citation type="submission" date="2015-01" db="EMBL/GenBank/DDBJ databases">
        <title>The Genome Sequence of Fonsecaea multimorphosa CBS 102226.</title>
        <authorList>
            <consortium name="The Broad Institute Genomics Platform"/>
            <person name="Cuomo C."/>
            <person name="de Hoog S."/>
            <person name="Gorbushina A."/>
            <person name="Stielow B."/>
            <person name="Teixiera M."/>
            <person name="Abouelleil A."/>
            <person name="Chapman S.B."/>
            <person name="Priest M."/>
            <person name="Young S.K."/>
            <person name="Wortman J."/>
            <person name="Nusbaum C."/>
            <person name="Birren B."/>
        </authorList>
    </citation>
    <scope>NUCLEOTIDE SEQUENCE [LARGE SCALE GENOMIC DNA]</scope>
    <source>
        <strain evidence="2 3">CBS 102226</strain>
    </source>
</reference>
<proteinExistence type="predicted"/>
<evidence type="ECO:0008006" key="4">
    <source>
        <dbReference type="Google" id="ProtNLM"/>
    </source>
</evidence>
<dbReference type="EMBL" id="KN848108">
    <property type="protein sequence ID" value="KIX92203.1"/>
    <property type="molecule type" value="Genomic_DNA"/>
</dbReference>
<feature type="region of interest" description="Disordered" evidence="1">
    <location>
        <begin position="286"/>
        <end position="345"/>
    </location>
</feature>
<dbReference type="PANTHER" id="PTHR21521">
    <property type="entry name" value="AMUN, ISOFORM A"/>
    <property type="match status" value="1"/>
</dbReference>
<feature type="compositionally biased region" description="Basic and acidic residues" evidence="1">
    <location>
        <begin position="296"/>
        <end position="305"/>
    </location>
</feature>
<evidence type="ECO:0000256" key="1">
    <source>
        <dbReference type="SAM" id="MobiDB-lite"/>
    </source>
</evidence>
<sequence>MSSPSSPLIPPSPSAISPLAFREALKLYPSLVEKVYQSKLKNNAKKVADALARDRWRFVELPAAVAAAAAAARDSKHGNDEKKKKNLKKQNSPDVQDGASGSSGLTKDDVERLVQWKITHGHSRPFLPAMVRKNDESAIQTQTSLAFAKLSSSATSSSTSTSASPSTATITAALDLVCKLTGIGPATGTLILNVFDPVHVPFFQDEMFLWFFPAASAKSDDKNRLKYSLKEYLTLLDAVGPVLERLNVTARELEQVAYVLGHLELLDEAEREALLDAFDQPGAASGEVSHALQAAMKEEDDHDAKATSAPGRMPRPAQKGRKRVAKNEDDGAETQAPKRRSQRKK</sequence>
<organism evidence="2 3">
    <name type="scientific">Fonsecaea multimorphosa CBS 102226</name>
    <dbReference type="NCBI Taxonomy" id="1442371"/>
    <lineage>
        <taxon>Eukaryota</taxon>
        <taxon>Fungi</taxon>
        <taxon>Dikarya</taxon>
        <taxon>Ascomycota</taxon>
        <taxon>Pezizomycotina</taxon>
        <taxon>Eurotiomycetes</taxon>
        <taxon>Chaetothyriomycetidae</taxon>
        <taxon>Chaetothyriales</taxon>
        <taxon>Herpotrichiellaceae</taxon>
        <taxon>Fonsecaea</taxon>
    </lineage>
</organism>
<dbReference type="RefSeq" id="XP_016626326.1">
    <property type="nucleotide sequence ID" value="XM_016782571.1"/>
</dbReference>
<gene>
    <name evidence="2" type="ORF">Z520_12084</name>
</gene>